<keyword evidence="3" id="KW-1185">Reference proteome</keyword>
<dbReference type="EMBL" id="JABRWO010000001">
    <property type="protein sequence ID" value="MBA2113364.1"/>
    <property type="molecule type" value="Genomic_DNA"/>
</dbReference>
<dbReference type="Proteomes" id="UP000551616">
    <property type="component" value="Unassembled WGS sequence"/>
</dbReference>
<feature type="chain" id="PRO_5030768522" evidence="1">
    <location>
        <begin position="22"/>
        <end position="132"/>
    </location>
</feature>
<gene>
    <name evidence="2" type="ORF">HOV93_05130</name>
</gene>
<sequence length="132" mass="14432">MVRLVASLACVVTLFASAAYAENAPADLSGKYHCEGTSDQGAKYTGEVVIKKFNKGYQLTWVVNKTKYSGMGFVDEDRLNVAWAVKSPNGVAIGVVSYKIKENGRLQGKWTDPSLKGIYDEVLVPIVENRLI</sequence>
<evidence type="ECO:0000313" key="3">
    <source>
        <dbReference type="Proteomes" id="UP000551616"/>
    </source>
</evidence>
<feature type="signal peptide" evidence="1">
    <location>
        <begin position="1"/>
        <end position="21"/>
    </location>
</feature>
<reference evidence="2 3" key="1">
    <citation type="submission" date="2020-05" db="EMBL/GenBank/DDBJ databases">
        <title>Bremerella alba sp. nov., a novel planctomycete isolated from the surface of the macroalga Fucus spiralis.</title>
        <authorList>
            <person name="Godinho O."/>
            <person name="Botelho R."/>
            <person name="Albuquerque L."/>
            <person name="Wiegand S."/>
            <person name="Da Costa M.S."/>
            <person name="Lobo-Da-Cunha A."/>
            <person name="Jogler C."/>
            <person name="Lage O.M."/>
        </authorList>
    </citation>
    <scope>NUCLEOTIDE SEQUENCE [LARGE SCALE GENOMIC DNA]</scope>
    <source>
        <strain evidence="2 3">FF15</strain>
    </source>
</reference>
<dbReference type="AlphaFoldDB" id="A0A7V8V2D2"/>
<keyword evidence="1" id="KW-0732">Signal</keyword>
<comment type="caution">
    <text evidence="2">The sequence shown here is derived from an EMBL/GenBank/DDBJ whole genome shotgun (WGS) entry which is preliminary data.</text>
</comment>
<protein>
    <submittedName>
        <fullName evidence="2">Uncharacterized protein</fullName>
    </submittedName>
</protein>
<organism evidence="2 3">
    <name type="scientific">Bremerella alba</name>
    <dbReference type="NCBI Taxonomy" id="980252"/>
    <lineage>
        <taxon>Bacteria</taxon>
        <taxon>Pseudomonadati</taxon>
        <taxon>Planctomycetota</taxon>
        <taxon>Planctomycetia</taxon>
        <taxon>Pirellulales</taxon>
        <taxon>Pirellulaceae</taxon>
        <taxon>Bremerella</taxon>
    </lineage>
</organism>
<evidence type="ECO:0000256" key="1">
    <source>
        <dbReference type="SAM" id="SignalP"/>
    </source>
</evidence>
<proteinExistence type="predicted"/>
<dbReference type="RefSeq" id="WP_207394844.1">
    <property type="nucleotide sequence ID" value="NZ_JABRWO010000001.1"/>
</dbReference>
<name>A0A7V8V2D2_9BACT</name>
<evidence type="ECO:0000313" key="2">
    <source>
        <dbReference type="EMBL" id="MBA2113364.1"/>
    </source>
</evidence>
<accession>A0A7V8V2D2</accession>